<feature type="region of interest" description="Disordered" evidence="1">
    <location>
        <begin position="154"/>
        <end position="270"/>
    </location>
</feature>
<proteinExistence type="predicted"/>
<dbReference type="VEuPathDB" id="TriTrypDB:TvY486_0201310"/>
<dbReference type="OMA" id="HEDYDMS"/>
<name>G0TRZ4_TRYVY</name>
<evidence type="ECO:0008006" key="3">
    <source>
        <dbReference type="Google" id="ProtNLM"/>
    </source>
</evidence>
<gene>
    <name evidence="2" type="ORF">TVY486_0201310</name>
</gene>
<feature type="compositionally biased region" description="Polar residues" evidence="1">
    <location>
        <begin position="172"/>
        <end position="181"/>
    </location>
</feature>
<feature type="region of interest" description="Disordered" evidence="1">
    <location>
        <begin position="1"/>
        <end position="71"/>
    </location>
</feature>
<feature type="compositionally biased region" description="Low complexity" evidence="1">
    <location>
        <begin position="261"/>
        <end position="270"/>
    </location>
</feature>
<organism evidence="2">
    <name type="scientific">Trypanosoma vivax (strain Y486)</name>
    <dbReference type="NCBI Taxonomy" id="1055687"/>
    <lineage>
        <taxon>Eukaryota</taxon>
        <taxon>Discoba</taxon>
        <taxon>Euglenozoa</taxon>
        <taxon>Kinetoplastea</taxon>
        <taxon>Metakinetoplastina</taxon>
        <taxon>Trypanosomatida</taxon>
        <taxon>Trypanosomatidae</taxon>
        <taxon>Trypanosoma</taxon>
        <taxon>Duttonella</taxon>
    </lineage>
</organism>
<feature type="compositionally biased region" description="Low complexity" evidence="1">
    <location>
        <begin position="158"/>
        <end position="168"/>
    </location>
</feature>
<feature type="compositionally biased region" description="Basic and acidic residues" evidence="1">
    <location>
        <begin position="26"/>
        <end position="71"/>
    </location>
</feature>
<evidence type="ECO:0000313" key="2">
    <source>
        <dbReference type="EMBL" id="CCC46718.1"/>
    </source>
</evidence>
<accession>G0TRZ4</accession>
<dbReference type="EMBL" id="HE573018">
    <property type="protein sequence ID" value="CCC46718.1"/>
    <property type="molecule type" value="Genomic_DNA"/>
</dbReference>
<feature type="compositionally biased region" description="Basic residues" evidence="1">
    <location>
        <begin position="234"/>
        <end position="244"/>
    </location>
</feature>
<protein>
    <recommendedName>
        <fullName evidence="3">Intraflagellar transport protein 43</fullName>
    </recommendedName>
</protein>
<evidence type="ECO:0000256" key="1">
    <source>
        <dbReference type="SAM" id="MobiDB-lite"/>
    </source>
</evidence>
<sequence length="270" mass="29536">MPPRYGRRAGEAQSGAPDSEVSVSVVKREGHGNTHRLERPKDEIVSVDKLRSLEDGTDPKTREQMEDEKRLEKERLVSRVAETPVGYTVVMPKLAALDMTNIWSDFLQTIPQDYDISALTACLSQQLDDEDVPWNPDMLLVQLTSDMLDVGETSDNMGAAAGDGAAGDSSLKDQNAASSSSEVRRRQKQILENTDELEEPRGGRRRRKGPVEVGDDTQAPGSPRAFAEGEVAPRKKKTSTRRKAPPPVEDEAPAKPPKPSRSPASPQSKA</sequence>
<dbReference type="AlphaFoldDB" id="G0TRZ4"/>
<reference evidence="2" key="1">
    <citation type="journal article" date="2012" name="Proc. Natl. Acad. Sci. U.S.A.">
        <title>Antigenic diversity is generated by distinct evolutionary mechanisms in African trypanosome species.</title>
        <authorList>
            <person name="Jackson A.P."/>
            <person name="Berry A."/>
            <person name="Aslett M."/>
            <person name="Allison H.C."/>
            <person name="Burton P."/>
            <person name="Vavrova-Anderson J."/>
            <person name="Brown R."/>
            <person name="Browne H."/>
            <person name="Corton N."/>
            <person name="Hauser H."/>
            <person name="Gamble J."/>
            <person name="Gilderthorp R."/>
            <person name="Marcello L."/>
            <person name="McQuillan J."/>
            <person name="Otto T.D."/>
            <person name="Quail M.A."/>
            <person name="Sanders M.J."/>
            <person name="van Tonder A."/>
            <person name="Ginger M.L."/>
            <person name="Field M.C."/>
            <person name="Barry J.D."/>
            <person name="Hertz-Fowler C."/>
            <person name="Berriman M."/>
        </authorList>
    </citation>
    <scope>NUCLEOTIDE SEQUENCE</scope>
    <source>
        <strain evidence="2">Y486</strain>
    </source>
</reference>